<dbReference type="InterPro" id="IPR001789">
    <property type="entry name" value="Sig_transdc_resp-reg_receiver"/>
</dbReference>
<dbReference type="PANTHER" id="PTHR43280:SF2">
    <property type="entry name" value="HTH-TYPE TRANSCRIPTIONAL REGULATOR EXSA"/>
    <property type="match status" value="1"/>
</dbReference>
<dbReference type="Pfam" id="PF17853">
    <property type="entry name" value="GGDEF_2"/>
    <property type="match status" value="1"/>
</dbReference>
<dbReference type="OrthoDB" id="9794370at2"/>
<evidence type="ECO:0000256" key="1">
    <source>
        <dbReference type="ARBA" id="ARBA00023015"/>
    </source>
</evidence>
<evidence type="ECO:0000256" key="2">
    <source>
        <dbReference type="ARBA" id="ARBA00023125"/>
    </source>
</evidence>
<organism evidence="7 8">
    <name type="scientific">Paenibacillus thalictri</name>
    <dbReference type="NCBI Taxonomy" id="2527873"/>
    <lineage>
        <taxon>Bacteria</taxon>
        <taxon>Bacillati</taxon>
        <taxon>Bacillota</taxon>
        <taxon>Bacilli</taxon>
        <taxon>Bacillales</taxon>
        <taxon>Paenibacillaceae</taxon>
        <taxon>Paenibacillus</taxon>
    </lineage>
</organism>
<dbReference type="InterPro" id="IPR018060">
    <property type="entry name" value="HTH_AraC"/>
</dbReference>
<dbReference type="Proteomes" id="UP000293142">
    <property type="component" value="Unassembled WGS sequence"/>
</dbReference>
<dbReference type="PROSITE" id="PS01124">
    <property type="entry name" value="HTH_ARAC_FAMILY_2"/>
    <property type="match status" value="1"/>
</dbReference>
<dbReference type="AlphaFoldDB" id="A0A4Q9DV35"/>
<dbReference type="PROSITE" id="PS00041">
    <property type="entry name" value="HTH_ARAC_FAMILY_1"/>
    <property type="match status" value="1"/>
</dbReference>
<evidence type="ECO:0000313" key="8">
    <source>
        <dbReference type="Proteomes" id="UP000293142"/>
    </source>
</evidence>
<dbReference type="InterPro" id="IPR020449">
    <property type="entry name" value="Tscrpt_reg_AraC-type_HTH"/>
</dbReference>
<evidence type="ECO:0000259" key="5">
    <source>
        <dbReference type="PROSITE" id="PS01124"/>
    </source>
</evidence>
<gene>
    <name evidence="7" type="ORF">EYB31_14230</name>
</gene>
<dbReference type="PANTHER" id="PTHR43280">
    <property type="entry name" value="ARAC-FAMILY TRANSCRIPTIONAL REGULATOR"/>
    <property type="match status" value="1"/>
</dbReference>
<dbReference type="Pfam" id="PF12833">
    <property type="entry name" value="HTH_18"/>
    <property type="match status" value="1"/>
</dbReference>
<name>A0A4Q9DV35_9BACL</name>
<keyword evidence="2" id="KW-0238">DNA-binding</keyword>
<dbReference type="GO" id="GO:0043565">
    <property type="term" value="F:sequence-specific DNA binding"/>
    <property type="evidence" value="ECO:0007669"/>
    <property type="project" value="InterPro"/>
</dbReference>
<evidence type="ECO:0000313" key="7">
    <source>
        <dbReference type="EMBL" id="TBL78650.1"/>
    </source>
</evidence>
<feature type="modified residue" description="4-aspartylphosphate" evidence="4">
    <location>
        <position position="53"/>
    </location>
</feature>
<dbReference type="GO" id="GO:0003700">
    <property type="term" value="F:DNA-binding transcription factor activity"/>
    <property type="evidence" value="ECO:0007669"/>
    <property type="project" value="InterPro"/>
</dbReference>
<feature type="domain" description="HTH araC/xylS-type" evidence="5">
    <location>
        <begin position="397"/>
        <end position="497"/>
    </location>
</feature>
<keyword evidence="1" id="KW-0805">Transcription regulation</keyword>
<evidence type="ECO:0000256" key="4">
    <source>
        <dbReference type="PROSITE-ProRule" id="PRU00169"/>
    </source>
</evidence>
<proteinExistence type="predicted"/>
<dbReference type="EMBL" id="SIRE01000009">
    <property type="protein sequence ID" value="TBL78650.1"/>
    <property type="molecule type" value="Genomic_DNA"/>
</dbReference>
<dbReference type="InterPro" id="IPR009057">
    <property type="entry name" value="Homeodomain-like_sf"/>
</dbReference>
<dbReference type="RefSeq" id="WP_131014006.1">
    <property type="nucleotide sequence ID" value="NZ_SIRE01000009.1"/>
</dbReference>
<dbReference type="InterPro" id="IPR041522">
    <property type="entry name" value="CdaR_GGDEF"/>
</dbReference>
<dbReference type="Gene3D" id="1.10.10.60">
    <property type="entry name" value="Homeodomain-like"/>
    <property type="match status" value="2"/>
</dbReference>
<dbReference type="GO" id="GO:0000160">
    <property type="term" value="P:phosphorelay signal transduction system"/>
    <property type="evidence" value="ECO:0007669"/>
    <property type="project" value="InterPro"/>
</dbReference>
<reference evidence="7 8" key="1">
    <citation type="submission" date="2019-02" db="EMBL/GenBank/DDBJ databases">
        <title>Paenibacillus sp. nov., isolated from surface-sterilized tissue of Thalictrum simplex L.</title>
        <authorList>
            <person name="Tuo L."/>
        </authorList>
    </citation>
    <scope>NUCLEOTIDE SEQUENCE [LARGE SCALE GENOMIC DNA]</scope>
    <source>
        <strain evidence="7 8">N2SHLJ1</strain>
    </source>
</reference>
<evidence type="ECO:0000259" key="6">
    <source>
        <dbReference type="PROSITE" id="PS50110"/>
    </source>
</evidence>
<dbReference type="Gene3D" id="3.40.50.2300">
    <property type="match status" value="1"/>
</dbReference>
<dbReference type="InterPro" id="IPR018062">
    <property type="entry name" value="HTH_AraC-typ_CS"/>
</dbReference>
<feature type="domain" description="Response regulatory" evidence="6">
    <location>
        <begin position="2"/>
        <end position="118"/>
    </location>
</feature>
<keyword evidence="3" id="KW-0804">Transcription</keyword>
<dbReference type="PROSITE" id="PS50110">
    <property type="entry name" value="RESPONSE_REGULATORY"/>
    <property type="match status" value="1"/>
</dbReference>
<dbReference type="Pfam" id="PF00072">
    <property type="entry name" value="Response_reg"/>
    <property type="match status" value="1"/>
</dbReference>
<dbReference type="SMART" id="SM00342">
    <property type="entry name" value="HTH_ARAC"/>
    <property type="match status" value="1"/>
</dbReference>
<dbReference type="CDD" id="cd17536">
    <property type="entry name" value="REC_YesN-like"/>
    <property type="match status" value="1"/>
</dbReference>
<protein>
    <submittedName>
        <fullName evidence="7">Response regulator</fullName>
    </submittedName>
</protein>
<keyword evidence="8" id="KW-1185">Reference proteome</keyword>
<sequence>MNVLVVDDEYFARKAVVQMIQDWNIEAAVFEAEDGREAVELLERSPMDVVFSDIRMPLLDGMELAKYMYDNCPGTANVIISGFDDFAYAQQAIRYKVEHYLLKPVDKEQIWELLDRFQEREVDSAAKRLEAQLAGILYDDQAAVPGISEGRSIDFYVVTVIRSAAADKAGLHEALRSEHWGGAADYLAIGDKRHGDLTVAWIYGSGAAVSEWGAMVQRAVSRVVAAYGNRTQSRVYAGISAAHTDLAELSAAYKEAKSALLYRLLSAERVVFDEAYVKQNRPYRYELLEEWISAVYQKTVKYQIQEAVELLRGYLADAPKLELSVNAYQDMCAKATAMINSVIELAGKKDGGPSLFLEPIDLHEYDHAQHIAAVFADALNAVGQRLLQGRMKTDMVEDMKHYVSENYRQDIVLDDLAKNVYFTAPAHLSRLFKKKTGMRFSQFLLSVRMEKAKSLLDGGTALSIAEVASSVGFNDYSYFIQMYKKYYGETPGKLKKQWEEGSG</sequence>
<keyword evidence="4" id="KW-0597">Phosphoprotein</keyword>
<dbReference type="SUPFAM" id="SSF52172">
    <property type="entry name" value="CheY-like"/>
    <property type="match status" value="1"/>
</dbReference>
<dbReference type="PRINTS" id="PR00032">
    <property type="entry name" value="HTHARAC"/>
</dbReference>
<accession>A0A4Q9DV35</accession>
<evidence type="ECO:0000256" key="3">
    <source>
        <dbReference type="ARBA" id="ARBA00023163"/>
    </source>
</evidence>
<dbReference type="SUPFAM" id="SSF46689">
    <property type="entry name" value="Homeodomain-like"/>
    <property type="match status" value="2"/>
</dbReference>
<comment type="caution">
    <text evidence="7">The sequence shown here is derived from an EMBL/GenBank/DDBJ whole genome shotgun (WGS) entry which is preliminary data.</text>
</comment>
<dbReference type="SMART" id="SM00448">
    <property type="entry name" value="REC"/>
    <property type="match status" value="1"/>
</dbReference>
<dbReference type="InterPro" id="IPR011006">
    <property type="entry name" value="CheY-like_superfamily"/>
</dbReference>